<gene>
    <name evidence="2" type="ORF">SeLEV6574_g01436</name>
</gene>
<name>A0A507DD82_9FUNG</name>
<organism evidence="2 3">
    <name type="scientific">Synchytrium endobioticum</name>
    <dbReference type="NCBI Taxonomy" id="286115"/>
    <lineage>
        <taxon>Eukaryota</taxon>
        <taxon>Fungi</taxon>
        <taxon>Fungi incertae sedis</taxon>
        <taxon>Chytridiomycota</taxon>
        <taxon>Chytridiomycota incertae sedis</taxon>
        <taxon>Chytridiomycetes</taxon>
        <taxon>Synchytriales</taxon>
        <taxon>Synchytriaceae</taxon>
        <taxon>Synchytrium</taxon>
    </lineage>
</organism>
<reference evidence="2 3" key="1">
    <citation type="journal article" date="2019" name="Sci. Rep.">
        <title>Comparative genomics of chytrid fungi reveal insights into the obligate biotrophic and pathogenic lifestyle of Synchytrium endobioticum.</title>
        <authorList>
            <person name="van de Vossenberg B.T.L.H."/>
            <person name="Warris S."/>
            <person name="Nguyen H.D.T."/>
            <person name="van Gent-Pelzer M.P.E."/>
            <person name="Joly D.L."/>
            <person name="van de Geest H.C."/>
            <person name="Bonants P.J.M."/>
            <person name="Smith D.S."/>
            <person name="Levesque C.A."/>
            <person name="van der Lee T.A.J."/>
        </authorList>
    </citation>
    <scope>NUCLEOTIDE SEQUENCE [LARGE SCALE GENOMIC DNA]</scope>
    <source>
        <strain evidence="2 3">LEV6574</strain>
    </source>
</reference>
<comment type="caution">
    <text evidence="2">The sequence shown here is derived from an EMBL/GenBank/DDBJ whole genome shotgun (WGS) entry which is preliminary data.</text>
</comment>
<evidence type="ECO:0000256" key="1">
    <source>
        <dbReference type="SAM" id="MobiDB-lite"/>
    </source>
</evidence>
<evidence type="ECO:0000313" key="3">
    <source>
        <dbReference type="Proteomes" id="UP000320475"/>
    </source>
</evidence>
<dbReference type="EMBL" id="QEAM01000032">
    <property type="protein sequence ID" value="TPX49523.1"/>
    <property type="molecule type" value="Genomic_DNA"/>
</dbReference>
<protein>
    <submittedName>
        <fullName evidence="2">Uncharacterized protein</fullName>
    </submittedName>
</protein>
<dbReference type="VEuPathDB" id="FungiDB:SeMB42_g07688"/>
<proteinExistence type="predicted"/>
<accession>A0A507DD82</accession>
<dbReference type="AlphaFoldDB" id="A0A507DD82"/>
<evidence type="ECO:0000313" key="2">
    <source>
        <dbReference type="EMBL" id="TPX49523.1"/>
    </source>
</evidence>
<dbReference type="Proteomes" id="UP000320475">
    <property type="component" value="Unassembled WGS sequence"/>
</dbReference>
<feature type="region of interest" description="Disordered" evidence="1">
    <location>
        <begin position="514"/>
        <end position="538"/>
    </location>
</feature>
<sequence>MAPRPSESNITFSAMNKIAKFDEGDYRTWVTDPIRKRAVYHFMEQIGELVNRLHYKRDIDLDEEDALFEWGHPTALYRSIRNLMAHNPHRAFKFPGMKAGAYEHLYTAITEAFAELDGIVEVLKLVKQTISSCYPTLRSGMSCQTSMLGIRPSQPELISGRLSLIFKLQYGHLASYGEYLEMVLSAETDGIQAVEALIENVTAQDLLSEQDLEDLTFGLSAIEEWIIEKTARTNAADEVIQGREAELLGELGTEQALAELEDRYWPVCAVASSGHSGIRLGDPAIVFARQYHSLMGTIGKSLLAKLCKIDNGVAGEWQAVTKLESWGKTLIYFIQEHGKAKNEHATTMRHSSEDAGTWTVDEERMLRLYLDGSKDGKTTEGTKRWIFAVSVEAWWVKVTRLAEAFEERRFERSTDTGASAYEIATRLLDQADYLEHHFPTIYKDAKPPSQEDVTKLAEYHELMHEVYEYIYRSAMDKHDQNEERCRKHVVAISVARAEQHRCALDDQRLVQQKSGPCKDHGILSDSHGGRVRGSSSDWHYSDPGGLSHISSGSRSDVSALLTLPHF</sequence>